<evidence type="ECO:0000259" key="3">
    <source>
        <dbReference type="Pfam" id="PF20153"/>
    </source>
</evidence>
<feature type="compositionally biased region" description="Polar residues" evidence="1">
    <location>
        <begin position="18"/>
        <end position="31"/>
    </location>
</feature>
<feature type="transmembrane region" description="Helical" evidence="2">
    <location>
        <begin position="117"/>
        <end position="136"/>
    </location>
</feature>
<reference evidence="4 5" key="1">
    <citation type="submission" date="2022-09" db="EMBL/GenBank/DDBJ databases">
        <authorList>
            <person name="Palmer J.M."/>
        </authorList>
    </citation>
    <scope>NUCLEOTIDE SEQUENCE [LARGE SCALE GENOMIC DNA]</scope>
    <source>
        <strain evidence="4 5">DSM 7382</strain>
    </source>
</reference>
<dbReference type="AlphaFoldDB" id="A0AAW0G426"/>
<dbReference type="InterPro" id="IPR045338">
    <property type="entry name" value="DUF6535"/>
</dbReference>
<keyword evidence="2" id="KW-1133">Transmembrane helix</keyword>
<evidence type="ECO:0000256" key="1">
    <source>
        <dbReference type="SAM" id="MobiDB-lite"/>
    </source>
</evidence>
<keyword evidence="5" id="KW-1185">Reference proteome</keyword>
<feature type="compositionally biased region" description="Polar residues" evidence="1">
    <location>
        <begin position="40"/>
        <end position="54"/>
    </location>
</feature>
<organism evidence="4 5">
    <name type="scientific">Cerrena zonata</name>
    <dbReference type="NCBI Taxonomy" id="2478898"/>
    <lineage>
        <taxon>Eukaryota</taxon>
        <taxon>Fungi</taxon>
        <taxon>Dikarya</taxon>
        <taxon>Basidiomycota</taxon>
        <taxon>Agaricomycotina</taxon>
        <taxon>Agaricomycetes</taxon>
        <taxon>Polyporales</taxon>
        <taxon>Cerrenaceae</taxon>
        <taxon>Cerrena</taxon>
    </lineage>
</organism>
<evidence type="ECO:0000313" key="4">
    <source>
        <dbReference type="EMBL" id="KAK7684421.1"/>
    </source>
</evidence>
<protein>
    <recommendedName>
        <fullName evidence="3">DUF6535 domain-containing protein</fullName>
    </recommendedName>
</protein>
<comment type="caution">
    <text evidence="4">The sequence shown here is derived from an EMBL/GenBank/DDBJ whole genome shotgun (WGS) entry which is preliminary data.</text>
</comment>
<dbReference type="Proteomes" id="UP001385951">
    <property type="component" value="Unassembled WGS sequence"/>
</dbReference>
<feature type="domain" description="DUF6535" evidence="3">
    <location>
        <begin position="95"/>
        <end position="273"/>
    </location>
</feature>
<keyword evidence="2" id="KW-0812">Transmembrane</keyword>
<accession>A0AAW0G426</accession>
<keyword evidence="2" id="KW-0472">Membrane</keyword>
<feature type="transmembrane region" description="Helical" evidence="2">
    <location>
        <begin position="279"/>
        <end position="304"/>
    </location>
</feature>
<feature type="compositionally biased region" description="Polar residues" evidence="1">
    <location>
        <begin position="1"/>
        <end position="11"/>
    </location>
</feature>
<name>A0AAW0G426_9APHY</name>
<dbReference type="EMBL" id="JASBNA010000025">
    <property type="protein sequence ID" value="KAK7684421.1"/>
    <property type="molecule type" value="Genomic_DNA"/>
</dbReference>
<proteinExistence type="predicted"/>
<evidence type="ECO:0000256" key="2">
    <source>
        <dbReference type="SAM" id="Phobius"/>
    </source>
</evidence>
<dbReference type="Pfam" id="PF20153">
    <property type="entry name" value="DUF6535"/>
    <property type="match status" value="1"/>
</dbReference>
<gene>
    <name evidence="4" type="ORF">QCA50_012368</name>
</gene>
<feature type="transmembrane region" description="Helical" evidence="2">
    <location>
        <begin position="247"/>
        <end position="273"/>
    </location>
</feature>
<evidence type="ECO:0000313" key="5">
    <source>
        <dbReference type="Proteomes" id="UP001385951"/>
    </source>
</evidence>
<feature type="transmembrane region" description="Helical" evidence="2">
    <location>
        <begin position="195"/>
        <end position="213"/>
    </location>
</feature>
<sequence length="698" mass="79336">MATPSAISSFRQGRKRISSPSLSIPTHTTHQAENDLTGLDPTSTDLQRTTTSSIVDGPAHSRSGNRRRKIEEPTGNKGSRNHVQRVQIEPERMRWARLSDLLRQKDRDRIEDVKEDIDTLLVFAGLFSAVITAFIIESYKNLRQQPEDTTNQILLQMSAQLASLTLNGNSINSTAPSFISPSFTPSRFSIQINTLWSLSLVIALVTASLGILVKQWFHEFMARDTHDPREQIKIRFFRDVGMSEWRVFEIAAFLPLFLQLALLLFLTGLGVSLHELNPIVGWVTTGLILIWFGVFILTALAPAFSSQCPYKTPMLKALLVQTRSLWVRFLSGLVSDIYHHIPFNWTAVSGSLKHLYDVSENWRDGLEAFEEDWVCKDESLDIPVILCAKEVLQGEKLDETLARCFWDNDVEDIVNQFLIYRVKHDHVERGLIPSMPGDAMEDARQVFSALLAGSQRLLVDVGEGCNPSIFQELHRILTLALLRSYIPNKNEPVPYTSLPLFIRLIQEGPTSAAFTILTMYSIRHETMSQHPDQWDFLFRQYLSNAEMQSFDIGDQYILNVVAATRTIIHFLWNRPHSESDVEKIIDCITTIRSEAGNPDSTLPLDPIALTYVFAIIIRSLSPASVVRNHRDDIFEVMSELAEIIDITDHSTWSYSRRRCVWRAWMCFQEGDSIDRVLVPKLCALCSGCDHVFWNVSDV</sequence>
<feature type="region of interest" description="Disordered" evidence="1">
    <location>
        <begin position="1"/>
        <end position="84"/>
    </location>
</feature>